<proteinExistence type="predicted"/>
<gene>
    <name evidence="2" type="ORF">SO694_00020320</name>
</gene>
<sequence length="655" mass="71658">MSTKTLTPAELARREKQKAAQAAAKLRQAAGAPTKKERKKRKRDVAAGVAPEPKKPNNSGAKASSGGGAAWRKRDGYESNIKVKDVSSVRRGAIYHVLRDKLGMDKIPDDVEENPELDANHEEEADSAVKKWNALSNAPRLAATRPKPPKLKIDVHAKPSNKKTTFGDDDLDDTQRLGGDGADSDSDSDGDAAPDQPGAELDSFSEIDENDDVSELMPRNEEAELAILNDFVEALIDGAPGRADAQAPAAAAALVEAHARDDAARRDRHDAVVRVVAAAARARRWRQVRARRRAPLYGFVPPELLKPSPAKARPLNRRVDVTVRDGDAFRFAEVTVLARGGGGGADPAPGEGGQLENALKEISHAPEHVLRYGRGSSLGMHPSLSKSESETSDAGQDKGDSTSDAGGWGFYKDCEGTPGDSAYRLDATALSNRETPDYVLEDSLANQALWHSTAGCRPAQPAHERRQFEELWAQNLANSQASGGEARSDSNSKRRRALACDRAPVEVGGAQLLLRASSPFGTSVTKSWRCDCCGELTSIMIRIPKYQIVRKGGKSHAEYLVVARLGAVTFGLWRRFAHFTALHDKISKTLDKDDYQNTLWSWRCLRRRQRWFRCLDRDYLALKCFLLERFLHDAVFESASSTLFADFLEITLAQP</sequence>
<organism evidence="2 3">
    <name type="scientific">Aureococcus anophagefferens</name>
    <name type="common">Harmful bloom alga</name>
    <dbReference type="NCBI Taxonomy" id="44056"/>
    <lineage>
        <taxon>Eukaryota</taxon>
        <taxon>Sar</taxon>
        <taxon>Stramenopiles</taxon>
        <taxon>Ochrophyta</taxon>
        <taxon>Pelagophyceae</taxon>
        <taxon>Pelagomonadales</taxon>
        <taxon>Pelagomonadaceae</taxon>
        <taxon>Aureococcus</taxon>
    </lineage>
</organism>
<dbReference type="InterPro" id="IPR036871">
    <property type="entry name" value="PX_dom_sf"/>
</dbReference>
<protein>
    <recommendedName>
        <fullName evidence="4">PX domain-containing protein</fullName>
    </recommendedName>
</protein>
<dbReference type="SUPFAM" id="SSF64268">
    <property type="entry name" value="PX domain"/>
    <property type="match status" value="1"/>
</dbReference>
<feature type="compositionally biased region" description="Acidic residues" evidence="1">
    <location>
        <begin position="110"/>
        <end position="126"/>
    </location>
</feature>
<feature type="region of interest" description="Disordered" evidence="1">
    <location>
        <begin position="373"/>
        <end position="411"/>
    </location>
</feature>
<feature type="compositionally biased region" description="Acidic residues" evidence="1">
    <location>
        <begin position="182"/>
        <end position="192"/>
    </location>
</feature>
<dbReference type="EMBL" id="JBBJCI010000229">
    <property type="protein sequence ID" value="KAK7238630.1"/>
    <property type="molecule type" value="Genomic_DNA"/>
</dbReference>
<feature type="compositionally biased region" description="Acidic residues" evidence="1">
    <location>
        <begin position="203"/>
        <end position="213"/>
    </location>
</feature>
<accession>A0ABR1FU36</accession>
<name>A0ABR1FU36_AURAN</name>
<dbReference type="Proteomes" id="UP001363151">
    <property type="component" value="Unassembled WGS sequence"/>
</dbReference>
<evidence type="ECO:0000256" key="1">
    <source>
        <dbReference type="SAM" id="MobiDB-lite"/>
    </source>
</evidence>
<evidence type="ECO:0000313" key="2">
    <source>
        <dbReference type="EMBL" id="KAK7238630.1"/>
    </source>
</evidence>
<evidence type="ECO:0000313" key="3">
    <source>
        <dbReference type="Proteomes" id="UP001363151"/>
    </source>
</evidence>
<feature type="compositionally biased region" description="Low complexity" evidence="1">
    <location>
        <begin position="19"/>
        <end position="32"/>
    </location>
</feature>
<evidence type="ECO:0008006" key="4">
    <source>
        <dbReference type="Google" id="ProtNLM"/>
    </source>
</evidence>
<comment type="caution">
    <text evidence="2">The sequence shown here is derived from an EMBL/GenBank/DDBJ whole genome shotgun (WGS) entry which is preliminary data.</text>
</comment>
<dbReference type="CDD" id="cd06093">
    <property type="entry name" value="PX_domain"/>
    <property type="match status" value="1"/>
</dbReference>
<reference evidence="2 3" key="1">
    <citation type="submission" date="2024-03" db="EMBL/GenBank/DDBJ databases">
        <title>Aureococcus anophagefferens CCMP1851 and Kratosvirus quantuckense: Draft genome of a second virus-susceptible host strain in the model system.</title>
        <authorList>
            <person name="Chase E."/>
            <person name="Truchon A.R."/>
            <person name="Schepens W."/>
            <person name="Wilhelm S.W."/>
        </authorList>
    </citation>
    <scope>NUCLEOTIDE SEQUENCE [LARGE SCALE GENOMIC DNA]</scope>
    <source>
        <strain evidence="2 3">CCMP1851</strain>
    </source>
</reference>
<dbReference type="Gene3D" id="3.30.1520.10">
    <property type="entry name" value="Phox-like domain"/>
    <property type="match status" value="1"/>
</dbReference>
<feature type="region of interest" description="Disordered" evidence="1">
    <location>
        <begin position="1"/>
        <end position="74"/>
    </location>
</feature>
<feature type="region of interest" description="Disordered" evidence="1">
    <location>
        <begin position="106"/>
        <end position="213"/>
    </location>
</feature>
<keyword evidence="3" id="KW-1185">Reference proteome</keyword>